<feature type="domain" description="HD-GYP" evidence="1">
    <location>
        <begin position="199"/>
        <end position="389"/>
    </location>
</feature>
<dbReference type="InterPro" id="IPR037522">
    <property type="entry name" value="HD_GYP_dom"/>
</dbReference>
<organism evidence="2 3">
    <name type="scientific">Thermoanaerobacter siderophilus SR4</name>
    <dbReference type="NCBI Taxonomy" id="880478"/>
    <lineage>
        <taxon>Bacteria</taxon>
        <taxon>Bacillati</taxon>
        <taxon>Bacillota</taxon>
        <taxon>Clostridia</taxon>
        <taxon>Thermoanaerobacterales</taxon>
        <taxon>Thermoanaerobacteraceae</taxon>
        <taxon>Thermoanaerobacter</taxon>
    </lineage>
</organism>
<dbReference type="InterPro" id="IPR003607">
    <property type="entry name" value="HD/PDEase_dom"/>
</dbReference>
<accession>I9AF16</accession>
<dbReference type="Proteomes" id="UP000005110">
    <property type="component" value="Chromosome"/>
</dbReference>
<dbReference type="CDD" id="cd00077">
    <property type="entry name" value="HDc"/>
    <property type="match status" value="1"/>
</dbReference>
<dbReference type="PROSITE" id="PS51832">
    <property type="entry name" value="HD_GYP"/>
    <property type="match status" value="1"/>
</dbReference>
<keyword evidence="3" id="KW-1185">Reference proteome</keyword>
<reference evidence="2 3" key="1">
    <citation type="submission" date="2012-02" db="EMBL/GenBank/DDBJ databases">
        <title>Improved High-Quality Draft sequence of Thermoanaerobacter siderophilus SR4.</title>
        <authorList>
            <consortium name="US DOE Joint Genome Institute"/>
            <person name="Lucas S."/>
            <person name="Han J."/>
            <person name="Lapidus A."/>
            <person name="Cheng J.-F."/>
            <person name="Goodwin L."/>
            <person name="Pitluck S."/>
            <person name="Peters L."/>
            <person name="Detter J.C."/>
            <person name="Han C."/>
            <person name="Tapia R."/>
            <person name="Land M."/>
            <person name="Hauser L."/>
            <person name="Kyrpides N."/>
            <person name="Ivanova N."/>
            <person name="Pagani I."/>
            <person name="Hemme C."/>
            <person name="Woyke T."/>
        </authorList>
    </citation>
    <scope>NUCLEOTIDE SEQUENCE [LARGE SCALE GENOMIC DNA]</scope>
    <source>
        <strain evidence="2 3">SR4</strain>
    </source>
</reference>
<dbReference type="Pfam" id="PF13487">
    <property type="entry name" value="HD_5"/>
    <property type="match status" value="1"/>
</dbReference>
<dbReference type="RefSeq" id="WP_006570076.1">
    <property type="nucleotide sequence ID" value="NZ_CM001486.1"/>
</dbReference>
<evidence type="ECO:0000313" key="2">
    <source>
        <dbReference type="EMBL" id="EIW00617.1"/>
    </source>
</evidence>
<proteinExistence type="predicted"/>
<protein>
    <submittedName>
        <fullName evidence="2">HD-GYP domain-containing protein</fullName>
    </submittedName>
</protein>
<dbReference type="InterPro" id="IPR052020">
    <property type="entry name" value="Cyclic_di-GMP/3'3'-cGAMP_PDE"/>
</dbReference>
<dbReference type="HOGENOM" id="CLU_000445_92_13_9"/>
<dbReference type="Pfam" id="PF13185">
    <property type="entry name" value="GAF_2"/>
    <property type="match status" value="1"/>
</dbReference>
<dbReference type="AlphaFoldDB" id="I9AF16"/>
<evidence type="ECO:0000259" key="1">
    <source>
        <dbReference type="PROSITE" id="PS51832"/>
    </source>
</evidence>
<dbReference type="Gene3D" id="3.30.450.40">
    <property type="match status" value="1"/>
</dbReference>
<dbReference type="PATRIC" id="fig|880478.3.peg.103"/>
<dbReference type="EMBL" id="CM001486">
    <property type="protein sequence ID" value="EIW00617.1"/>
    <property type="molecule type" value="Genomic_DNA"/>
</dbReference>
<dbReference type="Gene3D" id="1.10.3210.10">
    <property type="entry name" value="Hypothetical protein af1432"/>
    <property type="match status" value="1"/>
</dbReference>
<name>I9AF16_9THEO</name>
<gene>
    <name evidence="2" type="ORF">ThesiDRAFT1_1725</name>
</gene>
<dbReference type="SUPFAM" id="SSF109604">
    <property type="entry name" value="HD-domain/PDEase-like"/>
    <property type="match status" value="1"/>
</dbReference>
<dbReference type="PANTHER" id="PTHR45228:SF1">
    <property type="entry name" value="CYCLIC DI-GMP PHOSPHODIESTERASE TM_0186"/>
    <property type="match status" value="1"/>
</dbReference>
<dbReference type="SUPFAM" id="SSF55781">
    <property type="entry name" value="GAF domain-like"/>
    <property type="match status" value="1"/>
</dbReference>
<dbReference type="PANTHER" id="PTHR45228">
    <property type="entry name" value="CYCLIC DI-GMP PHOSPHODIESTERASE TM_0186-RELATED"/>
    <property type="match status" value="1"/>
</dbReference>
<dbReference type="InterPro" id="IPR003018">
    <property type="entry name" value="GAF"/>
</dbReference>
<dbReference type="InterPro" id="IPR029016">
    <property type="entry name" value="GAF-like_dom_sf"/>
</dbReference>
<sequence length="389" mass="45021">MQLFQTFAHQAAASLENANLFEKATRRLQHIQALRTIDMAITGSIDPRLTIHIGLEQTMKELNIDAAAVFRLNSYFQKLEYMAGQGFYTNMIEKIFLDVEKSFAGRAILERKTFYIPDIEKVNENISKDFFRLEGFKSYYVVPLIAKGRILGVLEVFLRNQRNVTDEWQEFLEILAGQIAIAMDNAELFHNLQQSNLELLKAYDETIEALSYALDLRDKETEGHSRRVTELTISIAKEMGIPEEKLIHIKRGALLHDIGKLGIPDSILLKPGKLSDEEWVIMKMHPVYAYQMLSQIEYLHPALDIPYCHHEKWDGSGYPRGLKEKEIPLAARIFAIVDVFDALSNDRPYRKAWQIEKVLEYIREQSGKHFDPQIVDVFIHFVEEKFISK</sequence>
<dbReference type="SMART" id="SM00471">
    <property type="entry name" value="HDc"/>
    <property type="match status" value="1"/>
</dbReference>
<dbReference type="SMART" id="SM00065">
    <property type="entry name" value="GAF"/>
    <property type="match status" value="1"/>
</dbReference>
<evidence type="ECO:0000313" key="3">
    <source>
        <dbReference type="Proteomes" id="UP000005110"/>
    </source>
</evidence>